<name>A0A3S0RAS3_9BACT</name>
<reference evidence="1 2" key="1">
    <citation type="submission" date="2018-12" db="EMBL/GenBank/DDBJ databases">
        <title>Genome sequencing of Prevotella sp. KCOM 3155 (= JS262).</title>
        <authorList>
            <person name="Kook J.-K."/>
            <person name="Park S.-N."/>
            <person name="Lim Y.K."/>
        </authorList>
    </citation>
    <scope>NUCLEOTIDE SEQUENCE [LARGE SCALE GENOMIC DNA]</scope>
    <source>
        <strain evidence="1 2">KCOM 3155</strain>
    </source>
</reference>
<evidence type="ECO:0000313" key="2">
    <source>
        <dbReference type="Proteomes" id="UP000278983"/>
    </source>
</evidence>
<proteinExistence type="predicted"/>
<gene>
    <name evidence="1" type="ORF">EHV08_06665</name>
</gene>
<keyword evidence="2" id="KW-1185">Reference proteome</keyword>
<accession>A0A3S0RAS3</accession>
<dbReference type="OrthoDB" id="1494459at2"/>
<dbReference type="Proteomes" id="UP000278983">
    <property type="component" value="Unassembled WGS sequence"/>
</dbReference>
<sequence length="201" mass="22881">MAKYLNTSAEISTKMLNCQGYSINEEGILNLKVGDIFKVERESPKPKERMDLGFLGNNIRKRAGSEFSKNLFENYWNGNGDFELSGERFAGILLYVKENAPKYSNQMPAIFIDANNGKVVGHGTKRVVSFYSSSEYDKAFGTATLYYNSKGNIIGFFDHYDFDSKPWGERSVKNELITRAVETFSPSEAKDFKIRYGYSKR</sequence>
<organism evidence="1 2">
    <name type="scientific">Prevotella koreensis</name>
    <dbReference type="NCBI Taxonomy" id="2490854"/>
    <lineage>
        <taxon>Bacteria</taxon>
        <taxon>Pseudomonadati</taxon>
        <taxon>Bacteroidota</taxon>
        <taxon>Bacteroidia</taxon>
        <taxon>Bacteroidales</taxon>
        <taxon>Prevotellaceae</taxon>
        <taxon>Prevotella</taxon>
    </lineage>
</organism>
<evidence type="ECO:0000313" key="1">
    <source>
        <dbReference type="EMBL" id="RUL59470.1"/>
    </source>
</evidence>
<dbReference type="EMBL" id="RYYU01000001">
    <property type="protein sequence ID" value="RUL59470.1"/>
    <property type="molecule type" value="Genomic_DNA"/>
</dbReference>
<comment type="caution">
    <text evidence="1">The sequence shown here is derived from an EMBL/GenBank/DDBJ whole genome shotgun (WGS) entry which is preliminary data.</text>
</comment>
<dbReference type="RefSeq" id="WP_126678629.1">
    <property type="nucleotide sequence ID" value="NZ_RYYU01000001.1"/>
</dbReference>
<dbReference type="AlphaFoldDB" id="A0A3S0RAS3"/>
<protein>
    <submittedName>
        <fullName evidence="1">Uncharacterized protein</fullName>
    </submittedName>
</protein>